<dbReference type="InterPro" id="IPR012334">
    <property type="entry name" value="Pectin_lyas_fold"/>
</dbReference>
<reference evidence="3 4" key="1">
    <citation type="submission" date="2021-05" db="EMBL/GenBank/DDBJ databases">
        <title>Comparative genomic studies on the polysaccharide-degrading batcterial strains of the Flammeovirga genus.</title>
        <authorList>
            <person name="Zewei F."/>
            <person name="Zheng Z."/>
            <person name="Yu L."/>
            <person name="Ruyue G."/>
            <person name="Yanhong M."/>
            <person name="Yuanyuan C."/>
            <person name="Jingyan G."/>
            <person name="Wenjun H."/>
        </authorList>
    </citation>
    <scope>NUCLEOTIDE SEQUENCE [LARGE SCALE GENOMIC DNA]</scope>
    <source>
        <strain evidence="3 4">YS10</strain>
    </source>
</reference>
<name>A0ABX8H239_9BACT</name>
<dbReference type="InterPro" id="IPR006626">
    <property type="entry name" value="PbH1"/>
</dbReference>
<feature type="signal peptide" evidence="2">
    <location>
        <begin position="1"/>
        <end position="20"/>
    </location>
</feature>
<protein>
    <submittedName>
        <fullName evidence="3">Right-handed parallel beta-helix repeat-containing protein</fullName>
    </submittedName>
</protein>
<gene>
    <name evidence="3" type="ORF">KM029_20035</name>
</gene>
<evidence type="ECO:0000313" key="4">
    <source>
        <dbReference type="Proteomes" id="UP000682802"/>
    </source>
</evidence>
<dbReference type="Proteomes" id="UP000682802">
    <property type="component" value="Chromosome 2"/>
</dbReference>
<organism evidence="3 4">
    <name type="scientific">Flammeovirga kamogawensis</name>
    <dbReference type="NCBI Taxonomy" id="373891"/>
    <lineage>
        <taxon>Bacteria</taxon>
        <taxon>Pseudomonadati</taxon>
        <taxon>Bacteroidota</taxon>
        <taxon>Cytophagia</taxon>
        <taxon>Cytophagales</taxon>
        <taxon>Flammeovirgaceae</taxon>
        <taxon>Flammeovirga</taxon>
    </lineage>
</organism>
<feature type="chain" id="PRO_5045737741" evidence="2">
    <location>
        <begin position="21"/>
        <end position="805"/>
    </location>
</feature>
<evidence type="ECO:0000313" key="3">
    <source>
        <dbReference type="EMBL" id="QWG09973.1"/>
    </source>
</evidence>
<dbReference type="SMART" id="SM00710">
    <property type="entry name" value="PbH1"/>
    <property type="match status" value="6"/>
</dbReference>
<keyword evidence="2" id="KW-0732">Signal</keyword>
<evidence type="ECO:0000256" key="1">
    <source>
        <dbReference type="SAM" id="MobiDB-lite"/>
    </source>
</evidence>
<sequence length="805" mass="90453">MMRYLTVTIGLFLLGMNCFANKIQFENNFNNYSSDASITETGFKIQYNKSYKGEVNGKVVKENANGFLKLVTTTNGAANIQLLKNIQVLPNTEYEFTLKTRSKLKRYIAVRDNKNTTTLVKTDLFQSENENEWVTTTVSFNSGSNSQIKLVVYQNWSGTLAVDDYELIIKSANKTATANVAPRNYYLSSTKGSDKNSGKKTSPWKSLEKISKTKLHPGDTIFFNKGDRFDGHFVVNGSGNIKQPIVISSYGRGALPIITGEVGEKNGGDYREAILVQNNDHIYFEKIEVHNNRKSNRKGAREQDAYGILIFNTNKTTMEDFSFDKVVFRNVYAPKPVLKEKGEQAFNNLEVSAITFLTNRNAEGDVKQIRDVVMQNCYFENLQRLGVHIKHKGAAKGFGTEKSNSNVNFVFRNNEFHHTGGTCILPIRTYNCLIEGNIFNYPGDNSDPRMAARGSAVWTWRCVNTVIQYNQCLHIRGYLDSHGVHIDHENLNTFIQYNYMEDCEGGFVEILGGNMNSVYRYNVSVNDGWRKNPKWKTSNHTIWLNSKTPGGHHLPDNNYIYNNTIYMDSAYATSIDMKGMNSYVYNNLFYVNKGSIGTKQVLIEDNGGEIFISNNYYHGDVAYKFTSQDRKSIKGKVNFLNADNGSRDGFITEGGSSIINAGINKPGPILPVAGTGIFKYVSSQPRIDFYGNPINPNDPTPNIGACNLKMKAGEKMNTSAIKLTRSEEVGVYDFNVHMDSQVLSIEVNASIQNCSVEIFDKYGRIRKYVVEDDTKTIALPLLTGKCYVRVNYNGYIVTKAINVAG</sequence>
<keyword evidence="4" id="KW-1185">Reference proteome</keyword>
<evidence type="ECO:0000256" key="2">
    <source>
        <dbReference type="SAM" id="SignalP"/>
    </source>
</evidence>
<dbReference type="EMBL" id="CP076129">
    <property type="protein sequence ID" value="QWG09973.1"/>
    <property type="molecule type" value="Genomic_DNA"/>
</dbReference>
<proteinExistence type="predicted"/>
<dbReference type="SUPFAM" id="SSF51126">
    <property type="entry name" value="Pectin lyase-like"/>
    <property type="match status" value="2"/>
</dbReference>
<dbReference type="InterPro" id="IPR011050">
    <property type="entry name" value="Pectin_lyase_fold/virulence"/>
</dbReference>
<accession>A0ABX8H239</accession>
<dbReference type="RefSeq" id="WP_144076627.1">
    <property type="nucleotide sequence ID" value="NZ_CP076129.1"/>
</dbReference>
<dbReference type="Gene3D" id="2.160.20.10">
    <property type="entry name" value="Single-stranded right-handed beta-helix, Pectin lyase-like"/>
    <property type="match status" value="1"/>
</dbReference>
<feature type="region of interest" description="Disordered" evidence="1">
    <location>
        <begin position="187"/>
        <end position="209"/>
    </location>
</feature>